<evidence type="ECO:0000256" key="1">
    <source>
        <dbReference type="SAM" id="MobiDB-lite"/>
    </source>
</evidence>
<feature type="region of interest" description="Disordered" evidence="1">
    <location>
        <begin position="1"/>
        <end position="100"/>
    </location>
</feature>
<feature type="compositionally biased region" description="Low complexity" evidence="1">
    <location>
        <begin position="1"/>
        <end position="20"/>
    </location>
</feature>
<evidence type="ECO:0000313" key="4">
    <source>
        <dbReference type="Proteomes" id="UP000076761"/>
    </source>
</evidence>
<dbReference type="EMBL" id="KV425594">
    <property type="protein sequence ID" value="KZT22606.1"/>
    <property type="molecule type" value="Genomic_DNA"/>
</dbReference>
<evidence type="ECO:0000313" key="3">
    <source>
        <dbReference type="EMBL" id="KZT22606.1"/>
    </source>
</evidence>
<dbReference type="Proteomes" id="UP000076761">
    <property type="component" value="Unassembled WGS sequence"/>
</dbReference>
<dbReference type="EMBL" id="KV425679">
    <property type="protein sequence ID" value="KZT18474.1"/>
    <property type="molecule type" value="Genomic_DNA"/>
</dbReference>
<dbReference type="AlphaFoldDB" id="A0A165ML41"/>
<evidence type="ECO:0000313" key="2">
    <source>
        <dbReference type="EMBL" id="KZT18474.1"/>
    </source>
</evidence>
<sequence>MRMTVSTPPSSVTLTSTTATMDPPSTAQDDKAAPGPAMPDTSSTRPPPTLPPRRATHPEKARPPSYDGPLSLSGTADTVSDSDSDTEAPAPAGPLPNATHPTVALVTKRMTTGALFTSFSFPDSSLLWIHVS</sequence>
<accession>A0A165ML41</accession>
<reference evidence="2 4" key="1">
    <citation type="journal article" date="2016" name="Mol. Biol. Evol.">
        <title>Comparative Genomics of Early-Diverging Mushroom-Forming Fungi Provides Insights into the Origins of Lignocellulose Decay Capabilities.</title>
        <authorList>
            <person name="Nagy L.G."/>
            <person name="Riley R."/>
            <person name="Tritt A."/>
            <person name="Adam C."/>
            <person name="Daum C."/>
            <person name="Floudas D."/>
            <person name="Sun H."/>
            <person name="Yadav J.S."/>
            <person name="Pangilinan J."/>
            <person name="Larsson K.H."/>
            <person name="Matsuura K."/>
            <person name="Barry K."/>
            <person name="Labutti K."/>
            <person name="Kuo R."/>
            <person name="Ohm R.A."/>
            <person name="Bhattacharya S.S."/>
            <person name="Shirouzu T."/>
            <person name="Yoshinaga Y."/>
            <person name="Martin F.M."/>
            <person name="Grigoriev I.V."/>
            <person name="Hibbett D.S."/>
        </authorList>
    </citation>
    <scope>NUCLEOTIDE SEQUENCE [LARGE SCALE GENOMIC DNA]</scope>
    <source>
        <strain evidence="2 4">HHB14362 ss-1</strain>
    </source>
</reference>
<gene>
    <name evidence="2" type="ORF">NEOLEDRAFT_1143338</name>
    <name evidence="3" type="ORF">NEOLEDRAFT_645689</name>
</gene>
<protein>
    <submittedName>
        <fullName evidence="2">Uncharacterized protein</fullName>
    </submittedName>
</protein>
<keyword evidence="4" id="KW-1185">Reference proteome</keyword>
<name>A0A165ML41_9AGAM</name>
<organism evidence="2 4">
    <name type="scientific">Neolentinus lepideus HHB14362 ss-1</name>
    <dbReference type="NCBI Taxonomy" id="1314782"/>
    <lineage>
        <taxon>Eukaryota</taxon>
        <taxon>Fungi</taxon>
        <taxon>Dikarya</taxon>
        <taxon>Basidiomycota</taxon>
        <taxon>Agaricomycotina</taxon>
        <taxon>Agaricomycetes</taxon>
        <taxon>Gloeophyllales</taxon>
        <taxon>Gloeophyllaceae</taxon>
        <taxon>Neolentinus</taxon>
    </lineage>
</organism>
<proteinExistence type="predicted"/>